<accession>A0A5B7E3M9</accession>
<reference evidence="1 2" key="1">
    <citation type="submission" date="2019-05" db="EMBL/GenBank/DDBJ databases">
        <title>Another draft genome of Portunus trituberculatus and its Hox gene families provides insights of decapod evolution.</title>
        <authorList>
            <person name="Jeong J.-H."/>
            <person name="Song I."/>
            <person name="Kim S."/>
            <person name="Choi T."/>
            <person name="Kim D."/>
            <person name="Ryu S."/>
            <person name="Kim W."/>
        </authorList>
    </citation>
    <scope>NUCLEOTIDE SEQUENCE [LARGE SCALE GENOMIC DNA]</scope>
    <source>
        <tissue evidence="1">Muscle</tissue>
    </source>
</reference>
<dbReference type="EMBL" id="VSRR010001942">
    <property type="protein sequence ID" value="MPC28622.1"/>
    <property type="molecule type" value="Genomic_DNA"/>
</dbReference>
<organism evidence="1 2">
    <name type="scientific">Portunus trituberculatus</name>
    <name type="common">Swimming crab</name>
    <name type="synonym">Neptunus trituberculatus</name>
    <dbReference type="NCBI Taxonomy" id="210409"/>
    <lineage>
        <taxon>Eukaryota</taxon>
        <taxon>Metazoa</taxon>
        <taxon>Ecdysozoa</taxon>
        <taxon>Arthropoda</taxon>
        <taxon>Crustacea</taxon>
        <taxon>Multicrustacea</taxon>
        <taxon>Malacostraca</taxon>
        <taxon>Eumalacostraca</taxon>
        <taxon>Eucarida</taxon>
        <taxon>Decapoda</taxon>
        <taxon>Pleocyemata</taxon>
        <taxon>Brachyura</taxon>
        <taxon>Eubrachyura</taxon>
        <taxon>Portunoidea</taxon>
        <taxon>Portunidae</taxon>
        <taxon>Portuninae</taxon>
        <taxon>Portunus</taxon>
    </lineage>
</organism>
<name>A0A5B7E3M9_PORTR</name>
<protein>
    <submittedName>
        <fullName evidence="1">Uncharacterized protein</fullName>
    </submittedName>
</protein>
<dbReference type="AlphaFoldDB" id="A0A5B7E3M9"/>
<sequence>MRDGGKLACNKCDILAGYEPTVTPGSIFRRAARHVIEFGAGRCCESLCHKAQKRWKWNYLAARRGMARRGMAWRGVESCGLVWCGVVEGMAGINPWRWRGRKGYGCMVAREAKKRIF</sequence>
<evidence type="ECO:0000313" key="2">
    <source>
        <dbReference type="Proteomes" id="UP000324222"/>
    </source>
</evidence>
<evidence type="ECO:0000313" key="1">
    <source>
        <dbReference type="EMBL" id="MPC28622.1"/>
    </source>
</evidence>
<keyword evidence="2" id="KW-1185">Reference proteome</keyword>
<comment type="caution">
    <text evidence="1">The sequence shown here is derived from an EMBL/GenBank/DDBJ whole genome shotgun (WGS) entry which is preliminary data.</text>
</comment>
<gene>
    <name evidence="1" type="ORF">E2C01_021830</name>
</gene>
<dbReference type="Proteomes" id="UP000324222">
    <property type="component" value="Unassembled WGS sequence"/>
</dbReference>
<proteinExistence type="predicted"/>